<name>A0A2Z7ASH9_9LAMI</name>
<accession>A0A2Z7ASH9</accession>
<keyword evidence="2" id="KW-1185">Reference proteome</keyword>
<dbReference type="OrthoDB" id="1301741at2759"/>
<protein>
    <submittedName>
        <fullName evidence="1">Uncharacterized protein</fullName>
    </submittedName>
</protein>
<dbReference type="Proteomes" id="UP000250235">
    <property type="component" value="Unassembled WGS sequence"/>
</dbReference>
<dbReference type="EMBL" id="KV013365">
    <property type="protein sequence ID" value="KZV23840.1"/>
    <property type="molecule type" value="Genomic_DNA"/>
</dbReference>
<proteinExistence type="predicted"/>
<evidence type="ECO:0000313" key="1">
    <source>
        <dbReference type="EMBL" id="KZV23840.1"/>
    </source>
</evidence>
<gene>
    <name evidence="1" type="ORF">F511_27285</name>
</gene>
<evidence type="ECO:0000313" key="2">
    <source>
        <dbReference type="Proteomes" id="UP000250235"/>
    </source>
</evidence>
<organism evidence="1 2">
    <name type="scientific">Dorcoceras hygrometricum</name>
    <dbReference type="NCBI Taxonomy" id="472368"/>
    <lineage>
        <taxon>Eukaryota</taxon>
        <taxon>Viridiplantae</taxon>
        <taxon>Streptophyta</taxon>
        <taxon>Embryophyta</taxon>
        <taxon>Tracheophyta</taxon>
        <taxon>Spermatophyta</taxon>
        <taxon>Magnoliopsida</taxon>
        <taxon>eudicotyledons</taxon>
        <taxon>Gunneridae</taxon>
        <taxon>Pentapetalae</taxon>
        <taxon>asterids</taxon>
        <taxon>lamiids</taxon>
        <taxon>Lamiales</taxon>
        <taxon>Gesneriaceae</taxon>
        <taxon>Didymocarpoideae</taxon>
        <taxon>Trichosporeae</taxon>
        <taxon>Loxocarpinae</taxon>
        <taxon>Dorcoceras</taxon>
    </lineage>
</organism>
<reference evidence="1 2" key="1">
    <citation type="journal article" date="2015" name="Proc. Natl. Acad. Sci. U.S.A.">
        <title>The resurrection genome of Boea hygrometrica: A blueprint for survival of dehydration.</title>
        <authorList>
            <person name="Xiao L."/>
            <person name="Yang G."/>
            <person name="Zhang L."/>
            <person name="Yang X."/>
            <person name="Zhao S."/>
            <person name="Ji Z."/>
            <person name="Zhou Q."/>
            <person name="Hu M."/>
            <person name="Wang Y."/>
            <person name="Chen M."/>
            <person name="Xu Y."/>
            <person name="Jin H."/>
            <person name="Xiao X."/>
            <person name="Hu G."/>
            <person name="Bao F."/>
            <person name="Hu Y."/>
            <person name="Wan P."/>
            <person name="Li L."/>
            <person name="Deng X."/>
            <person name="Kuang T."/>
            <person name="Xiang C."/>
            <person name="Zhu J.K."/>
            <person name="Oliver M.J."/>
            <person name="He Y."/>
        </authorList>
    </citation>
    <scope>NUCLEOTIDE SEQUENCE [LARGE SCALE GENOMIC DNA]</scope>
    <source>
        <strain evidence="2">cv. XS01</strain>
    </source>
</reference>
<dbReference type="AlphaFoldDB" id="A0A2Z7ASH9"/>
<sequence>MSFSHNEIPMLSKEEYDVWKIRMQAHLAAQNDDMWEVITNGPLKIMKANPAFAITGGAPEWIEKSRAEYTAKDKKKANLDNVAKDILYKTLDKDMSRLLRFFCSDSFLLFLLNFISSL</sequence>